<organism evidence="1 2">
    <name type="scientific">Rhodanobacter aciditrophus</name>
    <dbReference type="NCBI Taxonomy" id="1623218"/>
    <lineage>
        <taxon>Bacteria</taxon>
        <taxon>Pseudomonadati</taxon>
        <taxon>Pseudomonadota</taxon>
        <taxon>Gammaproteobacteria</taxon>
        <taxon>Lysobacterales</taxon>
        <taxon>Rhodanobacteraceae</taxon>
        <taxon>Rhodanobacter</taxon>
    </lineage>
</organism>
<accession>A0ABW4B4Z5</accession>
<reference evidence="2" key="1">
    <citation type="journal article" date="2019" name="Int. J. Syst. Evol. Microbiol.">
        <title>The Global Catalogue of Microorganisms (GCM) 10K type strain sequencing project: providing services to taxonomists for standard genome sequencing and annotation.</title>
        <authorList>
            <consortium name="The Broad Institute Genomics Platform"/>
            <consortium name="The Broad Institute Genome Sequencing Center for Infectious Disease"/>
            <person name="Wu L."/>
            <person name="Ma J."/>
        </authorList>
    </citation>
    <scope>NUCLEOTIDE SEQUENCE [LARGE SCALE GENOMIC DNA]</scope>
    <source>
        <strain evidence="2">JCM 30774</strain>
    </source>
</reference>
<dbReference type="Proteomes" id="UP001597059">
    <property type="component" value="Unassembled WGS sequence"/>
</dbReference>
<evidence type="ECO:0000313" key="1">
    <source>
        <dbReference type="EMBL" id="MFD1384326.1"/>
    </source>
</evidence>
<keyword evidence="2" id="KW-1185">Reference proteome</keyword>
<sequence>MEIVSYCGRWVKAVEKNFELYVAHENNSTLDYLFDLTAYDSLSNWEMLEHTIHDSRVRVFMNENRLVGFKLIQNSSKCFFVSSTIEKSNHLSIDDCVEKICDGINVIYEKNVLPSLS</sequence>
<evidence type="ECO:0000313" key="2">
    <source>
        <dbReference type="Proteomes" id="UP001597059"/>
    </source>
</evidence>
<dbReference type="RefSeq" id="WP_377368435.1">
    <property type="nucleotide sequence ID" value="NZ_JBHTMN010000014.1"/>
</dbReference>
<gene>
    <name evidence="1" type="ORF">ACFQ45_13185</name>
</gene>
<dbReference type="EMBL" id="JBHTMN010000014">
    <property type="protein sequence ID" value="MFD1384326.1"/>
    <property type="molecule type" value="Genomic_DNA"/>
</dbReference>
<protein>
    <submittedName>
        <fullName evidence="1">Uncharacterized protein</fullName>
    </submittedName>
</protein>
<name>A0ABW4B4Z5_9GAMM</name>
<proteinExistence type="predicted"/>
<comment type="caution">
    <text evidence="1">The sequence shown here is derived from an EMBL/GenBank/DDBJ whole genome shotgun (WGS) entry which is preliminary data.</text>
</comment>